<dbReference type="EMBL" id="PGGS01000009">
    <property type="protein sequence ID" value="PNH12425.1"/>
    <property type="molecule type" value="Genomic_DNA"/>
</dbReference>
<sequence length="117" mass="13525">MSHLRLLACALLLLLSMLGTEASIYDRKRGLKTQGLSDEQIKEVAKDHDPHHINHRHKHKEGLKEHPEVKRFLEWRALQQEGHPDAAAAFTGKIPHDFIPHLVEKHDHAHLRPKEEL</sequence>
<feature type="chain" id="PRO_5014339897" evidence="2">
    <location>
        <begin position="23"/>
        <end position="117"/>
    </location>
</feature>
<accession>A0A2J8AIT9</accession>
<gene>
    <name evidence="3" type="ORF">TSOC_000657</name>
</gene>
<dbReference type="OrthoDB" id="538067at2759"/>
<keyword evidence="2" id="KW-0732">Signal</keyword>
<comment type="caution">
    <text evidence="3">The sequence shown here is derived from an EMBL/GenBank/DDBJ whole genome shotgun (WGS) entry which is preliminary data.</text>
</comment>
<reference evidence="3 4" key="1">
    <citation type="journal article" date="2017" name="Mol. Biol. Evol.">
        <title>The 4-celled Tetrabaena socialis nuclear genome reveals the essential components for genetic control of cell number at the origin of multicellularity in the volvocine lineage.</title>
        <authorList>
            <person name="Featherston J."/>
            <person name="Arakaki Y."/>
            <person name="Hanschen E.R."/>
            <person name="Ferris P.J."/>
            <person name="Michod R.E."/>
            <person name="Olson B.J.S.C."/>
            <person name="Nozaki H."/>
            <person name="Durand P.M."/>
        </authorList>
    </citation>
    <scope>NUCLEOTIDE SEQUENCE [LARGE SCALE GENOMIC DNA]</scope>
    <source>
        <strain evidence="3 4">NIES-571</strain>
    </source>
</reference>
<organism evidence="3 4">
    <name type="scientific">Tetrabaena socialis</name>
    <dbReference type="NCBI Taxonomy" id="47790"/>
    <lineage>
        <taxon>Eukaryota</taxon>
        <taxon>Viridiplantae</taxon>
        <taxon>Chlorophyta</taxon>
        <taxon>core chlorophytes</taxon>
        <taxon>Chlorophyceae</taxon>
        <taxon>CS clade</taxon>
        <taxon>Chlamydomonadales</taxon>
        <taxon>Tetrabaenaceae</taxon>
        <taxon>Tetrabaena</taxon>
    </lineage>
</organism>
<proteinExistence type="predicted"/>
<feature type="signal peptide" evidence="2">
    <location>
        <begin position="1"/>
        <end position="22"/>
    </location>
</feature>
<dbReference type="Proteomes" id="UP000236333">
    <property type="component" value="Unassembled WGS sequence"/>
</dbReference>
<dbReference type="AlphaFoldDB" id="A0A2J8AIT9"/>
<name>A0A2J8AIT9_9CHLO</name>
<evidence type="ECO:0000313" key="4">
    <source>
        <dbReference type="Proteomes" id="UP000236333"/>
    </source>
</evidence>
<feature type="region of interest" description="Disordered" evidence="1">
    <location>
        <begin position="45"/>
        <end position="66"/>
    </location>
</feature>
<evidence type="ECO:0000256" key="1">
    <source>
        <dbReference type="SAM" id="MobiDB-lite"/>
    </source>
</evidence>
<evidence type="ECO:0000256" key="2">
    <source>
        <dbReference type="SAM" id="SignalP"/>
    </source>
</evidence>
<keyword evidence="4" id="KW-1185">Reference proteome</keyword>
<evidence type="ECO:0000313" key="3">
    <source>
        <dbReference type="EMBL" id="PNH12425.1"/>
    </source>
</evidence>
<protein>
    <submittedName>
        <fullName evidence="3">Uncharacterized protein</fullName>
    </submittedName>
</protein>